<reference evidence="1" key="1">
    <citation type="submission" date="2013-04" db="EMBL/GenBank/DDBJ databases">
        <authorList>
            <person name="Qu J."/>
            <person name="Murali S.C."/>
            <person name="Bandaranaike D."/>
            <person name="Bellair M."/>
            <person name="Blankenburg K."/>
            <person name="Chao H."/>
            <person name="Dinh H."/>
            <person name="Doddapaneni H."/>
            <person name="Downs B."/>
            <person name="Dugan-Rocha S."/>
            <person name="Elkadiri S."/>
            <person name="Gnanaolivu R.D."/>
            <person name="Hernandez B."/>
            <person name="Javaid M."/>
            <person name="Jayaseelan J.C."/>
            <person name="Lee S."/>
            <person name="Li M."/>
            <person name="Ming W."/>
            <person name="Munidasa M."/>
            <person name="Muniz J."/>
            <person name="Nguyen L."/>
            <person name="Ongeri F."/>
            <person name="Osuji N."/>
            <person name="Pu L.-L."/>
            <person name="Puazo M."/>
            <person name="Qu C."/>
            <person name="Quiroz J."/>
            <person name="Raj R."/>
            <person name="Weissenberger G."/>
            <person name="Xin Y."/>
            <person name="Zou X."/>
            <person name="Han Y."/>
            <person name="Richards S."/>
            <person name="Worley K."/>
            <person name="Muzny D."/>
            <person name="Gibbs R."/>
        </authorList>
    </citation>
    <scope>NUCLEOTIDE SEQUENCE</scope>
    <source>
        <strain evidence="1">Sampled in the wild</strain>
    </source>
</reference>
<reference evidence="1" key="2">
    <citation type="submission" date="2017-10" db="EMBL/GenBank/DDBJ databases">
        <title>Ladona fulva Genome sequencing and assembly.</title>
        <authorList>
            <person name="Murali S."/>
            <person name="Richards S."/>
            <person name="Bandaranaike D."/>
            <person name="Bellair M."/>
            <person name="Blankenburg K."/>
            <person name="Chao H."/>
            <person name="Dinh H."/>
            <person name="Doddapaneni H."/>
            <person name="Dugan-Rocha S."/>
            <person name="Elkadiri S."/>
            <person name="Gnanaolivu R."/>
            <person name="Hernandez B."/>
            <person name="Skinner E."/>
            <person name="Javaid M."/>
            <person name="Lee S."/>
            <person name="Li M."/>
            <person name="Ming W."/>
            <person name="Munidasa M."/>
            <person name="Muniz J."/>
            <person name="Nguyen L."/>
            <person name="Hughes D."/>
            <person name="Osuji N."/>
            <person name="Pu L.-L."/>
            <person name="Puazo M."/>
            <person name="Qu C."/>
            <person name="Quiroz J."/>
            <person name="Raj R."/>
            <person name="Weissenberger G."/>
            <person name="Xin Y."/>
            <person name="Zou X."/>
            <person name="Han Y."/>
            <person name="Worley K."/>
            <person name="Muzny D."/>
            <person name="Gibbs R."/>
        </authorList>
    </citation>
    <scope>NUCLEOTIDE SEQUENCE</scope>
    <source>
        <strain evidence="1">Sampled in the wild</strain>
    </source>
</reference>
<dbReference type="EMBL" id="KZ309402">
    <property type="protein sequence ID" value="KAG8238641.1"/>
    <property type="molecule type" value="Genomic_DNA"/>
</dbReference>
<accession>A0A8K0P977</accession>
<organism evidence="1 2">
    <name type="scientific">Ladona fulva</name>
    <name type="common">Scarce chaser dragonfly</name>
    <name type="synonym">Libellula fulva</name>
    <dbReference type="NCBI Taxonomy" id="123851"/>
    <lineage>
        <taxon>Eukaryota</taxon>
        <taxon>Metazoa</taxon>
        <taxon>Ecdysozoa</taxon>
        <taxon>Arthropoda</taxon>
        <taxon>Hexapoda</taxon>
        <taxon>Insecta</taxon>
        <taxon>Pterygota</taxon>
        <taxon>Palaeoptera</taxon>
        <taxon>Odonata</taxon>
        <taxon>Epiprocta</taxon>
        <taxon>Anisoptera</taxon>
        <taxon>Libelluloidea</taxon>
        <taxon>Libellulidae</taxon>
        <taxon>Ladona</taxon>
    </lineage>
</organism>
<dbReference type="OrthoDB" id="412981at2759"/>
<evidence type="ECO:0008006" key="3">
    <source>
        <dbReference type="Google" id="ProtNLM"/>
    </source>
</evidence>
<sequence length="337" mass="39269">MTCYNLFIHSPFTPTPTSQHPDLLDFAISKNVNSLSHPLALNEFSSDHLPLFFTLNSYFNASPPAPLTSVRWDKYTENLINKITQIPSEAPTSTTLINTQLKRFMQYTSEAKQRASHTFIPKPNNKIHLPQHIQKKITLRNKIRRMVHTYHNPTDKHHLKVRNKQIQTDIKHHRTLLWNSKLNTINFEDNSIWKLTRSLKSTTPRLNPLLSENKFHYDAQLKSEIFIKQLTNLNLSPNIPHTITSLVNNTYDSIQHSPSPPPFLCTTTEIVNIIKTTKMKKAPGPEQITNQELKIWTHIPEILQFLTNLFNACLIHSYFPTSWKTGHVREWWLGEYR</sequence>
<proteinExistence type="predicted"/>
<keyword evidence="2" id="KW-1185">Reference proteome</keyword>
<gene>
    <name evidence="1" type="ORF">J437_LFUL018473</name>
</gene>
<name>A0A8K0P977_LADFU</name>
<evidence type="ECO:0000313" key="1">
    <source>
        <dbReference type="EMBL" id="KAG8238641.1"/>
    </source>
</evidence>
<evidence type="ECO:0000313" key="2">
    <source>
        <dbReference type="Proteomes" id="UP000792457"/>
    </source>
</evidence>
<dbReference type="AlphaFoldDB" id="A0A8K0P977"/>
<comment type="caution">
    <text evidence="1">The sequence shown here is derived from an EMBL/GenBank/DDBJ whole genome shotgun (WGS) entry which is preliminary data.</text>
</comment>
<protein>
    <recommendedName>
        <fullName evidence="3">Reverse transcriptase</fullName>
    </recommendedName>
</protein>
<dbReference type="Proteomes" id="UP000792457">
    <property type="component" value="Unassembled WGS sequence"/>
</dbReference>